<dbReference type="Gene3D" id="3.10.20.90">
    <property type="entry name" value="Phosphatidylinositol 3-kinase Catalytic Subunit, Chain A, domain 1"/>
    <property type="match status" value="1"/>
</dbReference>
<feature type="region of interest" description="Disordered" evidence="1">
    <location>
        <begin position="76"/>
        <end position="100"/>
    </location>
</feature>
<feature type="compositionally biased region" description="Low complexity" evidence="1">
    <location>
        <begin position="85"/>
        <end position="98"/>
    </location>
</feature>
<feature type="region of interest" description="Disordered" evidence="1">
    <location>
        <begin position="150"/>
        <end position="190"/>
    </location>
</feature>
<dbReference type="Proteomes" id="UP001189429">
    <property type="component" value="Unassembled WGS sequence"/>
</dbReference>
<dbReference type="PANTHER" id="PTHR23322">
    <property type="entry name" value="FAS-ASSOCIATED PROTEIN"/>
    <property type="match status" value="1"/>
</dbReference>
<keyword evidence="4" id="KW-1185">Reference proteome</keyword>
<dbReference type="Pfam" id="PF00789">
    <property type="entry name" value="UBX"/>
    <property type="match status" value="1"/>
</dbReference>
<evidence type="ECO:0000313" key="3">
    <source>
        <dbReference type="EMBL" id="CAK0803710.1"/>
    </source>
</evidence>
<sequence>EQMLQQALLQSRLEAQGHGGGQLGAPPFPGAPLLGGQRGGAALYPGGSPSRLGEVEEQEAVLAQIQAQAEQEQLARAVSASLGQGPPAAASRAGRPAPLGEDDELRRALAVSKQEGASVQQAAVDELRAPVQEEEARQRRLLREQQAAELEESLRIDREPAPPLPSAAPSAAAAAPAPARPLPPEPAASEPGRLEVLVRLPDGRRLRRGFRQQDLIGALYDFIECESGGALAVGSYQLVSTMPRRVFSDRGVTLAAAGLAGSCALLVEATDA</sequence>
<reference evidence="3" key="1">
    <citation type="submission" date="2023-10" db="EMBL/GenBank/DDBJ databases">
        <authorList>
            <person name="Chen Y."/>
            <person name="Shah S."/>
            <person name="Dougan E. K."/>
            <person name="Thang M."/>
            <person name="Chan C."/>
        </authorList>
    </citation>
    <scope>NUCLEOTIDE SEQUENCE [LARGE SCALE GENOMIC DNA]</scope>
</reference>
<evidence type="ECO:0000259" key="2">
    <source>
        <dbReference type="PROSITE" id="PS50033"/>
    </source>
</evidence>
<dbReference type="InterPro" id="IPR029071">
    <property type="entry name" value="Ubiquitin-like_domsf"/>
</dbReference>
<organism evidence="3 4">
    <name type="scientific">Prorocentrum cordatum</name>
    <dbReference type="NCBI Taxonomy" id="2364126"/>
    <lineage>
        <taxon>Eukaryota</taxon>
        <taxon>Sar</taxon>
        <taxon>Alveolata</taxon>
        <taxon>Dinophyceae</taxon>
        <taxon>Prorocentrales</taxon>
        <taxon>Prorocentraceae</taxon>
        <taxon>Prorocentrum</taxon>
    </lineage>
</organism>
<proteinExistence type="predicted"/>
<evidence type="ECO:0000256" key="1">
    <source>
        <dbReference type="SAM" id="MobiDB-lite"/>
    </source>
</evidence>
<dbReference type="PROSITE" id="PS50033">
    <property type="entry name" value="UBX"/>
    <property type="match status" value="1"/>
</dbReference>
<dbReference type="CDD" id="cd01767">
    <property type="entry name" value="UBX"/>
    <property type="match status" value="1"/>
</dbReference>
<feature type="region of interest" description="Disordered" evidence="1">
    <location>
        <begin position="1"/>
        <end position="51"/>
    </location>
</feature>
<name>A0ABN9QIW1_9DINO</name>
<protein>
    <recommendedName>
        <fullName evidence="2">UBX domain-containing protein</fullName>
    </recommendedName>
</protein>
<dbReference type="InterPro" id="IPR003903">
    <property type="entry name" value="UIM_dom"/>
</dbReference>
<dbReference type="SUPFAM" id="SSF54236">
    <property type="entry name" value="Ubiquitin-like"/>
    <property type="match status" value="1"/>
</dbReference>
<dbReference type="SMART" id="SM00726">
    <property type="entry name" value="UIM"/>
    <property type="match status" value="3"/>
</dbReference>
<accession>A0ABN9QIW1</accession>
<dbReference type="InterPro" id="IPR050730">
    <property type="entry name" value="UBX_domain-protein"/>
</dbReference>
<dbReference type="PANTHER" id="PTHR23322:SF1">
    <property type="entry name" value="FAS-ASSOCIATED FACTOR 2"/>
    <property type="match status" value="1"/>
</dbReference>
<comment type="caution">
    <text evidence="3">The sequence shown here is derived from an EMBL/GenBank/DDBJ whole genome shotgun (WGS) entry which is preliminary data.</text>
</comment>
<gene>
    <name evidence="3" type="ORF">PCOR1329_LOCUS10781</name>
</gene>
<dbReference type="SMART" id="SM00166">
    <property type="entry name" value="UBX"/>
    <property type="match status" value="1"/>
</dbReference>
<feature type="non-terminal residue" evidence="3">
    <location>
        <position position="1"/>
    </location>
</feature>
<dbReference type="InterPro" id="IPR001012">
    <property type="entry name" value="UBX_dom"/>
</dbReference>
<feature type="compositionally biased region" description="Low complexity" evidence="1">
    <location>
        <begin position="167"/>
        <end position="177"/>
    </location>
</feature>
<dbReference type="EMBL" id="CAUYUJ010003069">
    <property type="protein sequence ID" value="CAK0803710.1"/>
    <property type="molecule type" value="Genomic_DNA"/>
</dbReference>
<dbReference type="Pfam" id="PF02809">
    <property type="entry name" value="UIM"/>
    <property type="match status" value="3"/>
</dbReference>
<evidence type="ECO:0000313" key="4">
    <source>
        <dbReference type="Proteomes" id="UP001189429"/>
    </source>
</evidence>
<feature type="domain" description="UBX" evidence="2">
    <location>
        <begin position="189"/>
        <end position="267"/>
    </location>
</feature>